<proteinExistence type="predicted"/>
<dbReference type="AlphaFoldDB" id="A0A1J5JMJ3"/>
<organism evidence="1 2">
    <name type="scientific">Neomoorella thermoacetica</name>
    <name type="common">Clostridium thermoaceticum</name>
    <dbReference type="NCBI Taxonomy" id="1525"/>
    <lineage>
        <taxon>Bacteria</taxon>
        <taxon>Bacillati</taxon>
        <taxon>Bacillota</taxon>
        <taxon>Clostridia</taxon>
        <taxon>Neomoorellales</taxon>
        <taxon>Neomoorellaceae</taxon>
        <taxon>Neomoorella</taxon>
    </lineage>
</organism>
<evidence type="ECO:0000313" key="1">
    <source>
        <dbReference type="EMBL" id="OIQ07955.1"/>
    </source>
</evidence>
<dbReference type="PANTHER" id="PTHR12526:SF600">
    <property type="entry name" value="GLYCOSYL TRANSFERASE GROUP 1"/>
    <property type="match status" value="1"/>
</dbReference>
<dbReference type="EC" id="2.4.1.57" evidence="1"/>
<dbReference type="GO" id="GO:0016757">
    <property type="term" value="F:glycosyltransferase activity"/>
    <property type="evidence" value="ECO:0007669"/>
    <property type="project" value="UniProtKB-KW"/>
</dbReference>
<dbReference type="Gene3D" id="3.40.50.2000">
    <property type="entry name" value="Glycogen Phosphorylase B"/>
    <property type="match status" value="2"/>
</dbReference>
<dbReference type="Pfam" id="PF13692">
    <property type="entry name" value="Glyco_trans_1_4"/>
    <property type="match status" value="1"/>
</dbReference>
<dbReference type="Proteomes" id="UP000182743">
    <property type="component" value="Unassembled WGS sequence"/>
</dbReference>
<dbReference type="PANTHER" id="PTHR12526">
    <property type="entry name" value="GLYCOSYLTRANSFERASE"/>
    <property type="match status" value="1"/>
</dbReference>
<dbReference type="CDD" id="cd03801">
    <property type="entry name" value="GT4_PimA-like"/>
    <property type="match status" value="1"/>
</dbReference>
<name>A0A1J5JMJ3_NEOTH</name>
<dbReference type="EMBL" id="MIHH01000020">
    <property type="protein sequence ID" value="OIQ07955.1"/>
    <property type="molecule type" value="Genomic_DNA"/>
</dbReference>
<protein>
    <submittedName>
        <fullName evidence="1">GDP-mannose-dependent alpha-(1-6)-phosphatidylinositol monomannoside mannosyltransferase</fullName>
        <ecNumber evidence="1">2.4.1.57</ecNumber>
    </submittedName>
</protein>
<accession>A0A1J5JMJ3</accession>
<evidence type="ECO:0000313" key="2">
    <source>
        <dbReference type="Proteomes" id="UP000182743"/>
    </source>
</evidence>
<sequence>MKILFLTAEPPWPLDQGDKLRNYHLLKALAAEHEVTLATFCPPGEESGSWRGAVASFCRAVYPVPLGRHQMLLNVLLLPHLPVTMAARASFRMAKLLLHLTQEEHFDRAFACQLKMAGYLRHCQVPKRIIDLTDVVSLYWRRMSCFAVSLFQKIWMRFEARRLTFWEKRIAQIADLVLLVSPVDAMELKKMIPRVQVEVLPNGVDLTYFRPMSQSDRPVLLFYGHLRYPPNADGVFWFCREVFPFIKQSIPEAEFWIAGKDPPKELAKLTILAGVKVLGYVPDLRSYLEQAAVVVVPLRFGAGTRIKILEALASGRSVVSTSLGCEGLDVTSGVHLEIADEPPEFFATIVNLLRNPSRRAALAASGRRLVEEQYCWKEVGKRLLELLR</sequence>
<comment type="caution">
    <text evidence="1">The sequence shown here is derived from an EMBL/GenBank/DDBJ whole genome shotgun (WGS) entry which is preliminary data.</text>
</comment>
<dbReference type="SUPFAM" id="SSF53756">
    <property type="entry name" value="UDP-Glycosyltransferase/glycogen phosphorylase"/>
    <property type="match status" value="1"/>
</dbReference>
<gene>
    <name evidence="1" type="primary">pimB_2</name>
    <name evidence="1" type="ORF">MOOR_24560</name>
</gene>
<keyword evidence="1" id="KW-0328">Glycosyltransferase</keyword>
<keyword evidence="1" id="KW-0808">Transferase</keyword>
<reference evidence="1 2" key="1">
    <citation type="submission" date="2016-08" db="EMBL/GenBank/DDBJ databases">
        <title>Genome-based comparison of Moorella thermoacetic strains.</title>
        <authorList>
            <person name="Poehlein A."/>
            <person name="Bengelsdorf F.R."/>
            <person name="Esser C."/>
            <person name="Duerre P."/>
            <person name="Daniel R."/>
        </authorList>
    </citation>
    <scope>NUCLEOTIDE SEQUENCE [LARGE SCALE GENOMIC DNA]</scope>
    <source>
        <strain evidence="1 2">DSM 11768</strain>
    </source>
</reference>